<dbReference type="EC" id="2.1.1.163" evidence="4"/>
<comment type="catalytic activity">
    <reaction evidence="4">
        <text>a 2-demethylmenaquinol + S-adenosyl-L-methionine = a menaquinol + S-adenosyl-L-homocysteine + H(+)</text>
        <dbReference type="Rhea" id="RHEA:42640"/>
        <dbReference type="Rhea" id="RHEA-COMP:9539"/>
        <dbReference type="Rhea" id="RHEA-COMP:9563"/>
        <dbReference type="ChEBI" id="CHEBI:15378"/>
        <dbReference type="ChEBI" id="CHEBI:18151"/>
        <dbReference type="ChEBI" id="CHEBI:55437"/>
        <dbReference type="ChEBI" id="CHEBI:57856"/>
        <dbReference type="ChEBI" id="CHEBI:59789"/>
        <dbReference type="EC" id="2.1.1.163"/>
    </reaction>
</comment>
<dbReference type="HAMAP" id="MF_01813">
    <property type="entry name" value="MenG_UbiE_methyltr"/>
    <property type="match status" value="1"/>
</dbReference>
<gene>
    <name evidence="4" type="primary">menG</name>
    <name evidence="5" type="ORF">K7472_00385</name>
</gene>
<evidence type="ECO:0000313" key="6">
    <source>
        <dbReference type="Proteomes" id="UP001198565"/>
    </source>
</evidence>
<dbReference type="Pfam" id="PF01209">
    <property type="entry name" value="Ubie_methyltran"/>
    <property type="match status" value="1"/>
</dbReference>
<dbReference type="InterPro" id="IPR023576">
    <property type="entry name" value="UbiE/COQ5_MeTrFase_CS"/>
</dbReference>
<sequence length="259" mass="27644">MVRADLEKDPVEVAAMFDEVALGYDRTRARLWLGRMNSWGRRMAQAADARPGRRILDVAAGTGTSGMALTARGASVVACDFSEGMLAIGRRRHPGMEFVVGDGHRLPFADDSFDAVTISFGLRNVTDPESVLGEMLRVTRPGGVLTVCEFSLPVTPVRRALFTAYLRWIVPMTGRRVSSNPEAYVYLAESIRDWPSPDRLAGRVAAAGWQRVRWRPLDGGVVHLHTAVAGPSGGRQVAAAADAGTAVGAGAERSAGSAG</sequence>
<feature type="binding site" evidence="4">
    <location>
        <begin position="102"/>
        <end position="103"/>
    </location>
    <ligand>
        <name>S-adenosyl-L-methionine</name>
        <dbReference type="ChEBI" id="CHEBI:59789"/>
    </ligand>
</feature>
<feature type="binding site" evidence="4">
    <location>
        <position position="80"/>
    </location>
    <ligand>
        <name>S-adenosyl-L-methionine</name>
        <dbReference type="ChEBI" id="CHEBI:59789"/>
    </ligand>
</feature>
<dbReference type="Proteomes" id="UP001198565">
    <property type="component" value="Unassembled WGS sequence"/>
</dbReference>
<evidence type="ECO:0000256" key="4">
    <source>
        <dbReference type="HAMAP-Rule" id="MF_01813"/>
    </source>
</evidence>
<evidence type="ECO:0000313" key="5">
    <source>
        <dbReference type="EMBL" id="MBY8883302.1"/>
    </source>
</evidence>
<dbReference type="PROSITE" id="PS01184">
    <property type="entry name" value="UBIE_2"/>
    <property type="match status" value="1"/>
</dbReference>
<dbReference type="CDD" id="cd02440">
    <property type="entry name" value="AdoMet_MTases"/>
    <property type="match status" value="1"/>
</dbReference>
<proteinExistence type="inferred from homology"/>
<comment type="function">
    <text evidence="4">Methyltransferase required for the conversion of demethylmenaquinol (DMKH2) to menaquinol (MKH2).</text>
</comment>
<dbReference type="PROSITE" id="PS51608">
    <property type="entry name" value="SAM_MT_UBIE"/>
    <property type="match status" value="1"/>
</dbReference>
<dbReference type="InterPro" id="IPR004033">
    <property type="entry name" value="UbiE/COQ5_MeTrFase"/>
</dbReference>
<dbReference type="GO" id="GO:0032259">
    <property type="term" value="P:methylation"/>
    <property type="evidence" value="ECO:0007669"/>
    <property type="project" value="UniProtKB-KW"/>
</dbReference>
<dbReference type="RefSeq" id="WP_222972850.1">
    <property type="nucleotide sequence ID" value="NZ_JAINVZ010000001.1"/>
</dbReference>
<comment type="pathway">
    <text evidence="4">Quinol/quinone metabolism; menaquinone biosynthesis; menaquinol from 1,4-dihydroxy-2-naphthoate: step 2/2.</text>
</comment>
<dbReference type="PANTHER" id="PTHR43591:SF24">
    <property type="entry name" value="2-METHOXY-6-POLYPRENYL-1,4-BENZOQUINOL METHYLASE, MITOCHONDRIAL"/>
    <property type="match status" value="1"/>
</dbReference>
<evidence type="ECO:0000256" key="2">
    <source>
        <dbReference type="ARBA" id="ARBA00022679"/>
    </source>
</evidence>
<keyword evidence="6" id="KW-1185">Reference proteome</keyword>
<dbReference type="SUPFAM" id="SSF53335">
    <property type="entry name" value="S-adenosyl-L-methionine-dependent methyltransferases"/>
    <property type="match status" value="1"/>
</dbReference>
<keyword evidence="2 4" id="KW-0808">Transferase</keyword>
<comment type="caution">
    <text evidence="5">The sequence shown here is derived from an EMBL/GenBank/DDBJ whole genome shotgun (WGS) entry which is preliminary data.</text>
</comment>
<keyword evidence="3 4" id="KW-0949">S-adenosyl-L-methionine</keyword>
<dbReference type="Gene3D" id="3.40.50.150">
    <property type="entry name" value="Vaccinia Virus protein VP39"/>
    <property type="match status" value="1"/>
</dbReference>
<accession>A0ABS7QJF6</accession>
<keyword evidence="1 4" id="KW-0489">Methyltransferase</keyword>
<evidence type="ECO:0000256" key="3">
    <source>
        <dbReference type="ARBA" id="ARBA00022691"/>
    </source>
</evidence>
<dbReference type="PANTHER" id="PTHR43591">
    <property type="entry name" value="METHYLTRANSFERASE"/>
    <property type="match status" value="1"/>
</dbReference>
<reference evidence="5 6" key="1">
    <citation type="submission" date="2021-08" db="EMBL/GenBank/DDBJ databases">
        <title>Streptomyces sp. PTM05 isolated from lichen.</title>
        <authorList>
            <person name="Somphong A."/>
            <person name="Phongsopitanun W."/>
            <person name="Tanasupawat S."/>
        </authorList>
    </citation>
    <scope>NUCLEOTIDE SEQUENCE [LARGE SCALE GENOMIC DNA]</scope>
    <source>
        <strain evidence="5 6">Ptm05</strain>
    </source>
</reference>
<keyword evidence="4" id="KW-0474">Menaquinone biosynthesis</keyword>
<feature type="binding site" evidence="4">
    <location>
        <position position="62"/>
    </location>
    <ligand>
        <name>S-adenosyl-L-methionine</name>
        <dbReference type="ChEBI" id="CHEBI:59789"/>
    </ligand>
</feature>
<feature type="binding site" evidence="4">
    <location>
        <position position="119"/>
    </location>
    <ligand>
        <name>S-adenosyl-L-methionine</name>
        <dbReference type="ChEBI" id="CHEBI:59789"/>
    </ligand>
</feature>
<dbReference type="InterPro" id="IPR029063">
    <property type="entry name" value="SAM-dependent_MTases_sf"/>
</dbReference>
<dbReference type="NCBIfam" id="TIGR01934">
    <property type="entry name" value="MenG_MenH_UbiE"/>
    <property type="match status" value="1"/>
</dbReference>
<name>A0ABS7QJF6_9ACTN</name>
<organism evidence="5 6">
    <name type="scientific">Streptantibioticus parmotrematis</name>
    <dbReference type="NCBI Taxonomy" id="2873249"/>
    <lineage>
        <taxon>Bacteria</taxon>
        <taxon>Bacillati</taxon>
        <taxon>Actinomycetota</taxon>
        <taxon>Actinomycetes</taxon>
        <taxon>Kitasatosporales</taxon>
        <taxon>Streptomycetaceae</taxon>
        <taxon>Streptantibioticus</taxon>
    </lineage>
</organism>
<dbReference type="GO" id="GO:0008168">
    <property type="term" value="F:methyltransferase activity"/>
    <property type="evidence" value="ECO:0007669"/>
    <property type="project" value="UniProtKB-KW"/>
</dbReference>
<protein>
    <recommendedName>
        <fullName evidence="4">Demethylmenaquinone methyltransferase</fullName>
        <ecNumber evidence="4">2.1.1.163</ecNumber>
    </recommendedName>
</protein>
<evidence type="ECO:0000256" key="1">
    <source>
        <dbReference type="ARBA" id="ARBA00022603"/>
    </source>
</evidence>
<dbReference type="EMBL" id="JAINVZ010000001">
    <property type="protein sequence ID" value="MBY8883302.1"/>
    <property type="molecule type" value="Genomic_DNA"/>
</dbReference>
<comment type="similarity">
    <text evidence="4">Belongs to the class I-like SAM-binding methyltransferase superfamily. MenG/UbiE family.</text>
</comment>